<keyword evidence="3 6" id="KW-0689">Ribosomal protein</keyword>
<dbReference type="Proteomes" id="UP000186940">
    <property type="component" value="Unassembled WGS sequence"/>
</dbReference>
<evidence type="ECO:0000256" key="1">
    <source>
        <dbReference type="ARBA" id="ARBA00005257"/>
    </source>
</evidence>
<dbReference type="GO" id="GO:0006412">
    <property type="term" value="P:translation"/>
    <property type="evidence" value="ECO:0007669"/>
    <property type="project" value="UniProtKB-UniRule"/>
</dbReference>
<dbReference type="GO" id="GO:1990904">
    <property type="term" value="C:ribonucleoprotein complex"/>
    <property type="evidence" value="ECO:0007669"/>
    <property type="project" value="UniProtKB-KW"/>
</dbReference>
<dbReference type="Gene3D" id="2.40.10.310">
    <property type="match status" value="1"/>
</dbReference>
<reference evidence="8" key="1">
    <citation type="submission" date="2016-05" db="EMBL/GenBank/DDBJ databases">
        <title>Microbial consortia oxidize butane by reversing methanogenesis.</title>
        <authorList>
            <person name="Laso-Perez R."/>
            <person name="Richter M."/>
            <person name="Wegener G."/>
            <person name="Musat F."/>
        </authorList>
    </citation>
    <scope>NUCLEOTIDE SEQUENCE [LARGE SCALE GENOMIC DNA]</scope>
    <source>
        <strain evidence="8">BOX2</strain>
    </source>
</reference>
<dbReference type="CDD" id="cd11382">
    <property type="entry name" value="Ribosomal_S8e"/>
    <property type="match status" value="1"/>
</dbReference>
<evidence type="ECO:0000256" key="6">
    <source>
        <dbReference type="HAMAP-Rule" id="MF_00029"/>
    </source>
</evidence>
<organism evidence="8 9">
    <name type="scientific">Candidatus Syntropharchaeum caldarium</name>
    <dbReference type="NCBI Taxonomy" id="1838285"/>
    <lineage>
        <taxon>Archaea</taxon>
        <taxon>Methanobacteriati</taxon>
        <taxon>Methanobacteriota</taxon>
        <taxon>Stenosarchaea group</taxon>
        <taxon>Methanomicrobia</taxon>
        <taxon>Methanosarcinales</taxon>
        <taxon>ANME-2 cluster</taxon>
        <taxon>Candidatus Syntropharchaeum</taxon>
    </lineage>
</organism>
<evidence type="ECO:0000256" key="5">
    <source>
        <dbReference type="ARBA" id="ARBA00035277"/>
    </source>
</evidence>
<evidence type="ECO:0000313" key="8">
    <source>
        <dbReference type="EMBL" id="OFV68117.1"/>
    </source>
</evidence>
<dbReference type="PANTHER" id="PTHR10394">
    <property type="entry name" value="40S RIBOSOMAL PROTEIN S8"/>
    <property type="match status" value="1"/>
</dbReference>
<dbReference type="NCBIfam" id="TIGR00307">
    <property type="entry name" value="eS8"/>
    <property type="match status" value="1"/>
</dbReference>
<comment type="similarity">
    <text evidence="1 6">Belongs to the eukaryotic ribosomal protein eS8 family.</text>
</comment>
<dbReference type="InterPro" id="IPR001047">
    <property type="entry name" value="Ribosomal_eS8"/>
</dbReference>
<evidence type="ECO:0000256" key="2">
    <source>
        <dbReference type="ARBA" id="ARBA00011458"/>
    </source>
</evidence>
<dbReference type="GO" id="GO:0005840">
    <property type="term" value="C:ribosome"/>
    <property type="evidence" value="ECO:0007669"/>
    <property type="project" value="UniProtKB-KW"/>
</dbReference>
<keyword evidence="9" id="KW-1185">Reference proteome</keyword>
<gene>
    <name evidence="6" type="primary">rps8e</name>
    <name evidence="8" type="ORF">SCAL_000757</name>
</gene>
<dbReference type="InterPro" id="IPR020919">
    <property type="entry name" value="Ribosomal_protein_eS8_arc"/>
</dbReference>
<dbReference type="EMBL" id="LYOS01000002">
    <property type="protein sequence ID" value="OFV68117.1"/>
    <property type="molecule type" value="Genomic_DNA"/>
</dbReference>
<sequence>MKWQGRSSRKPTGGRYKRSCGKKKYEIGRPSTTTHIGEDRRKLQRVRGGNRKVKLFRSLFANVTDKTSGKTQKVRIETVVENAANQHYVRRNIITKGAVIRTEIGDAIVSARPGQDGVINAVLIK</sequence>
<dbReference type="Pfam" id="PF01201">
    <property type="entry name" value="Ribosomal_S8e"/>
    <property type="match status" value="1"/>
</dbReference>
<comment type="caution">
    <text evidence="8">The sequence shown here is derived from an EMBL/GenBank/DDBJ whole genome shotgun (WGS) entry which is preliminary data.</text>
</comment>
<dbReference type="PATRIC" id="fig|1838285.3.peg.766"/>
<accession>A0A1F2P9V8</accession>
<feature type="region of interest" description="Disordered" evidence="7">
    <location>
        <begin position="1"/>
        <end position="40"/>
    </location>
</feature>
<evidence type="ECO:0000313" key="9">
    <source>
        <dbReference type="Proteomes" id="UP000186940"/>
    </source>
</evidence>
<protein>
    <recommendedName>
        <fullName evidence="5 6">Small ribosomal subunit protein eS8</fullName>
    </recommendedName>
</protein>
<dbReference type="HAMAP" id="MF_00029">
    <property type="entry name" value="Ribosomal_eS8"/>
    <property type="match status" value="1"/>
</dbReference>
<dbReference type="InterPro" id="IPR022309">
    <property type="entry name" value="Ribosomal_Se8/biogenesis_NSA2"/>
</dbReference>
<dbReference type="GO" id="GO:0003735">
    <property type="term" value="F:structural constituent of ribosome"/>
    <property type="evidence" value="ECO:0007669"/>
    <property type="project" value="InterPro"/>
</dbReference>
<dbReference type="FunFam" id="2.40.10.310:FF:000002">
    <property type="entry name" value="30S ribosomal protein S8e"/>
    <property type="match status" value="1"/>
</dbReference>
<comment type="subunit">
    <text evidence="2 6">Part of the 30S ribosomal subunit.</text>
</comment>
<dbReference type="AlphaFoldDB" id="A0A1F2P9V8"/>
<name>A0A1F2P9V8_9EURY</name>
<evidence type="ECO:0000256" key="4">
    <source>
        <dbReference type="ARBA" id="ARBA00023274"/>
    </source>
</evidence>
<evidence type="ECO:0000256" key="3">
    <source>
        <dbReference type="ARBA" id="ARBA00022980"/>
    </source>
</evidence>
<proteinExistence type="inferred from homology"/>
<keyword evidence="4 6" id="KW-0687">Ribonucleoprotein</keyword>
<evidence type="ECO:0000256" key="7">
    <source>
        <dbReference type="SAM" id="MobiDB-lite"/>
    </source>
</evidence>
<dbReference type="STRING" id="1838285.SCAL_000757"/>